<dbReference type="GO" id="GO:0016020">
    <property type="term" value="C:membrane"/>
    <property type="evidence" value="ECO:0007669"/>
    <property type="project" value="UniProtKB-SubCell"/>
</dbReference>
<feature type="compositionally biased region" description="Low complexity" evidence="6">
    <location>
        <begin position="1"/>
        <end position="14"/>
    </location>
</feature>
<dbReference type="EMBL" id="JAAAIN010001326">
    <property type="protein sequence ID" value="KAG0304242.1"/>
    <property type="molecule type" value="Genomic_DNA"/>
</dbReference>
<feature type="compositionally biased region" description="Polar residues" evidence="6">
    <location>
        <begin position="75"/>
        <end position="94"/>
    </location>
</feature>
<dbReference type="CDD" id="cd12829">
    <property type="entry name" value="Alr1p-like"/>
    <property type="match status" value="1"/>
</dbReference>
<evidence type="ECO:0000256" key="2">
    <source>
        <dbReference type="ARBA" id="ARBA00009765"/>
    </source>
</evidence>
<comment type="caution">
    <text evidence="8">The sequence shown here is derived from an EMBL/GenBank/DDBJ whole genome shotgun (WGS) entry which is preliminary data.</text>
</comment>
<evidence type="ECO:0000313" key="8">
    <source>
        <dbReference type="EMBL" id="KAG0304242.1"/>
    </source>
</evidence>
<comment type="subcellular location">
    <subcellularLocation>
        <location evidence="1">Membrane</location>
        <topology evidence="1">Multi-pass membrane protein</topology>
    </subcellularLocation>
</comment>
<dbReference type="OrthoDB" id="29879at2759"/>
<evidence type="ECO:0000256" key="6">
    <source>
        <dbReference type="SAM" id="MobiDB-lite"/>
    </source>
</evidence>
<dbReference type="SUPFAM" id="SSF144083">
    <property type="entry name" value="Magnesium transport protein CorA, transmembrane region"/>
    <property type="match status" value="1"/>
</dbReference>
<dbReference type="GO" id="GO:0015095">
    <property type="term" value="F:magnesium ion transmembrane transporter activity"/>
    <property type="evidence" value="ECO:0007669"/>
    <property type="project" value="InterPro"/>
</dbReference>
<comment type="similarity">
    <text evidence="2">Belongs to the CorA metal ion transporter (MIT) (TC 1.A.35) family.</text>
</comment>
<feature type="transmembrane region" description="Helical" evidence="7">
    <location>
        <begin position="651"/>
        <end position="671"/>
    </location>
</feature>
<dbReference type="Gene3D" id="3.30.460.20">
    <property type="entry name" value="CorA soluble domain-like"/>
    <property type="match status" value="1"/>
</dbReference>
<dbReference type="InterPro" id="IPR045863">
    <property type="entry name" value="CorA_TM1_TM2"/>
</dbReference>
<feature type="region of interest" description="Disordered" evidence="6">
    <location>
        <begin position="1"/>
        <end position="107"/>
    </location>
</feature>
<evidence type="ECO:0000256" key="3">
    <source>
        <dbReference type="ARBA" id="ARBA00022692"/>
    </source>
</evidence>
<dbReference type="Pfam" id="PF01544">
    <property type="entry name" value="CorA"/>
    <property type="match status" value="2"/>
</dbReference>
<evidence type="ECO:0000256" key="5">
    <source>
        <dbReference type="ARBA" id="ARBA00023136"/>
    </source>
</evidence>
<feature type="compositionally biased region" description="Basic and acidic residues" evidence="6">
    <location>
        <begin position="231"/>
        <end position="241"/>
    </location>
</feature>
<accession>A0A9P6UJ98</accession>
<name>A0A9P6UJ98_9FUNG</name>
<sequence length="718" mass="79046">MDNNQNQNQNHNPNDILISVDPITPQDTTPTATLHSSNPPTSPLVSPPHLRLPSQSDEPREPPILPSVEPDFGVSQPTSGNNVDALSPNSASITNGGAGGNGANMVDYSDRSQGIPRPLSPPHLGIHHAFRAVGGDHSHYRYPQSGNATPSVRSLRLQGHQQSNRPYISSRNNEYHPPMGGHRIVGDGQHDTGKPMVIDYAGLDASVAEASLIENGFRKYNVFMDSPGEPAGDRFESKEEGEGGNNNNKPLERTVSISSSNNLAAGPTSANSGQSEFRRRSARKASFYSERAPRPPLPESLRYTFYSRATGVVQAPSMPQILNNCTLQTPEGDSATPTVFSDLLKHGCYWLDILDPSDFDMQILAKHFHVHPLTIEDISTEEQREKYEVFRHYYFVCFRTFDQDYNSGSYLQPASMYSVVFRDGIITFHFRPANHHLNVLRRMEQLHSHITLTPDWINYALLDDITDSFASPIQTIEYEVDSIDDLVLLLRENETTDMLRRIGSCRKNVMAMSRLLANKADVVRGLMKRFDDRYAVAPLASSSATAATTIISAAAATPAGAGTTGGAGGAEGAQSVKNDDHGQSMVAAPGLQQQYHRDGEILLYLGDILDHVLTMLQSLASYEKILDRSHSNYLAQISLEINQLSNKTNEVVGTLTFFASLIVPMTFLTGLWGMNVHVPGQPGQEDQPLTWFWSLIGVMLFYCVIAVLLGRKYGLIFN</sequence>
<keyword evidence="5 7" id="KW-0472">Membrane</keyword>
<feature type="region of interest" description="Disordered" evidence="6">
    <location>
        <begin position="229"/>
        <end position="293"/>
    </location>
</feature>
<dbReference type="SUPFAM" id="SSF143865">
    <property type="entry name" value="CorA soluble domain-like"/>
    <property type="match status" value="1"/>
</dbReference>
<evidence type="ECO:0000256" key="7">
    <source>
        <dbReference type="SAM" id="Phobius"/>
    </source>
</evidence>
<dbReference type="GO" id="GO:0010961">
    <property type="term" value="P:intracellular magnesium ion homeostasis"/>
    <property type="evidence" value="ECO:0007669"/>
    <property type="project" value="TreeGrafter"/>
</dbReference>
<evidence type="ECO:0000256" key="4">
    <source>
        <dbReference type="ARBA" id="ARBA00022989"/>
    </source>
</evidence>
<protein>
    <submittedName>
        <fullName evidence="8">CorA metal ion transporter</fullName>
    </submittedName>
</protein>
<keyword evidence="4 7" id="KW-1133">Transmembrane helix</keyword>
<dbReference type="InterPro" id="IPR045861">
    <property type="entry name" value="CorA_cytoplasmic_dom"/>
</dbReference>
<reference evidence="8" key="1">
    <citation type="journal article" date="2020" name="Fungal Divers.">
        <title>Resolving the Mortierellaceae phylogeny through synthesis of multi-gene phylogenetics and phylogenomics.</title>
        <authorList>
            <person name="Vandepol N."/>
            <person name="Liber J."/>
            <person name="Desiro A."/>
            <person name="Na H."/>
            <person name="Kennedy M."/>
            <person name="Barry K."/>
            <person name="Grigoriev I.V."/>
            <person name="Miller A.N."/>
            <person name="O'Donnell K."/>
            <person name="Stajich J.E."/>
            <person name="Bonito G."/>
        </authorList>
    </citation>
    <scope>NUCLEOTIDE SEQUENCE</scope>
    <source>
        <strain evidence="8">NVP60</strain>
    </source>
</reference>
<evidence type="ECO:0000313" key="9">
    <source>
        <dbReference type="Proteomes" id="UP000823405"/>
    </source>
</evidence>
<keyword evidence="9" id="KW-1185">Reference proteome</keyword>
<dbReference type="PANTHER" id="PTHR21535">
    <property type="entry name" value="MAGNESIUM AND COBALT TRANSPORT PROTEIN/MITOCHONDRIAL IMPORT INNER MEMBRANE TRANSLOCASE SUBUNIT TIM8"/>
    <property type="match status" value="1"/>
</dbReference>
<feature type="compositionally biased region" description="Polar residues" evidence="6">
    <location>
        <begin position="255"/>
        <end position="275"/>
    </location>
</feature>
<feature type="compositionally biased region" description="Gly residues" evidence="6">
    <location>
        <begin position="562"/>
        <end position="571"/>
    </location>
</feature>
<dbReference type="PANTHER" id="PTHR21535:SF51">
    <property type="entry name" value="MANGANESE RESISTANCE PROTEIN MNR2"/>
    <property type="match status" value="1"/>
</dbReference>
<proteinExistence type="inferred from homology"/>
<dbReference type="InterPro" id="IPR002523">
    <property type="entry name" value="MgTranspt_CorA/ZnTranspt_ZntB"/>
</dbReference>
<dbReference type="InterPro" id="IPR044089">
    <property type="entry name" value="Alr1-like"/>
</dbReference>
<feature type="region of interest" description="Disordered" evidence="6">
    <location>
        <begin position="562"/>
        <end position="583"/>
    </location>
</feature>
<gene>
    <name evidence="8" type="primary">MNR2_2</name>
    <name evidence="8" type="ORF">BGZ97_001572</name>
</gene>
<keyword evidence="3 7" id="KW-0812">Transmembrane</keyword>
<dbReference type="Gene3D" id="1.20.58.340">
    <property type="entry name" value="Magnesium transport protein CorA, transmembrane region"/>
    <property type="match status" value="2"/>
</dbReference>
<evidence type="ECO:0000256" key="1">
    <source>
        <dbReference type="ARBA" id="ARBA00004141"/>
    </source>
</evidence>
<organism evidence="8 9">
    <name type="scientific">Linnemannia gamsii</name>
    <dbReference type="NCBI Taxonomy" id="64522"/>
    <lineage>
        <taxon>Eukaryota</taxon>
        <taxon>Fungi</taxon>
        <taxon>Fungi incertae sedis</taxon>
        <taxon>Mucoromycota</taxon>
        <taxon>Mortierellomycotina</taxon>
        <taxon>Mortierellomycetes</taxon>
        <taxon>Mortierellales</taxon>
        <taxon>Mortierellaceae</taxon>
        <taxon>Linnemannia</taxon>
    </lineage>
</organism>
<feature type="transmembrane region" description="Helical" evidence="7">
    <location>
        <begin position="691"/>
        <end position="710"/>
    </location>
</feature>
<dbReference type="AlphaFoldDB" id="A0A9P6UJ98"/>
<feature type="compositionally biased region" description="Polar residues" evidence="6">
    <location>
        <begin position="25"/>
        <end position="39"/>
    </location>
</feature>
<dbReference type="Proteomes" id="UP000823405">
    <property type="component" value="Unassembled WGS sequence"/>
</dbReference>